<evidence type="ECO:0000256" key="3">
    <source>
        <dbReference type="ARBA" id="ARBA00022448"/>
    </source>
</evidence>
<keyword evidence="11" id="KW-1185">Reference proteome</keyword>
<feature type="transmembrane region" description="Helical" evidence="8">
    <location>
        <begin position="370"/>
        <end position="395"/>
    </location>
</feature>
<dbReference type="InterPro" id="IPR020846">
    <property type="entry name" value="MFS_dom"/>
</dbReference>
<reference evidence="10" key="1">
    <citation type="journal article" date="2022" name="Int. J. Syst. Evol. Microbiol.">
        <title>Granulimonas faecalis gen. nov., sp. nov., and Leptogranulimonas caecicola gen. nov., sp. nov., novel lactate-producing Atopobiaceae bacteria isolated from mouse intestines, and an emended description of the family Atopobiaceae.</title>
        <authorList>
            <person name="Morinaga K."/>
            <person name="Kusada H."/>
            <person name="Sakamoto S."/>
            <person name="Murakami T."/>
            <person name="Toyoda A."/>
            <person name="Mori H."/>
            <person name="Meng X.Y."/>
            <person name="Takashino M."/>
            <person name="Murotomi K."/>
            <person name="Tamaki H."/>
        </authorList>
    </citation>
    <scope>NUCLEOTIDE SEQUENCE</scope>
    <source>
        <strain evidence="10">OPF53</strain>
    </source>
</reference>
<dbReference type="InterPro" id="IPR036259">
    <property type="entry name" value="MFS_trans_sf"/>
</dbReference>
<feature type="transmembrane region" description="Helical" evidence="8">
    <location>
        <begin position="211"/>
        <end position="231"/>
    </location>
</feature>
<dbReference type="GO" id="GO:0005886">
    <property type="term" value="C:plasma membrane"/>
    <property type="evidence" value="ECO:0007669"/>
    <property type="project" value="UniProtKB-SubCell"/>
</dbReference>
<dbReference type="RefSeq" id="WP_168354039.1">
    <property type="nucleotide sequence ID" value="NZ_BQKC01000001.1"/>
</dbReference>
<dbReference type="Pfam" id="PF07690">
    <property type="entry name" value="MFS_1"/>
    <property type="match status" value="1"/>
</dbReference>
<feature type="transmembrane region" description="Helical" evidence="8">
    <location>
        <begin position="345"/>
        <end position="364"/>
    </location>
</feature>
<feature type="transmembrane region" description="Helical" evidence="8">
    <location>
        <begin position="314"/>
        <end position="338"/>
    </location>
</feature>
<keyword evidence="6 8" id="KW-1133">Transmembrane helix</keyword>
<feature type="transmembrane region" description="Helical" evidence="8">
    <location>
        <begin position="60"/>
        <end position="79"/>
    </location>
</feature>
<sequence length="514" mass="53431">MKSSPATTPDPARAQGGLQGKRLSLLFGTLLLAMAVSSLSETIAATALPTIVGDLGGVEAMQWVTTTYILATTVTMPIYGKLGDVVGRKRLLMGCLALYAAGKAVCGLTPNMGFLIVGRLVSGLGGGGLIILSQASLADIIPPRRLGTFMGVMGSTFTACRVVGPLLGGWFVEVTGWRWIFWFTVPLALAALAGLWRFLPRDAADRKTHPDYAGMVSLAAAVCSLVLALSWGGNRFAWDSWQVVGLLCVAVASAGCLVAAERRAASPVMPLGLFRDRNFVLTSAVGFLINIGLMGAVSYLPTYFQIVDRMSPEAAGLMCVPMSVGSLVASTSTGMLASKTGRYRWMPVAMCAVCAAGFGLMATMAPGTPVWQTVAILLTVGCGFGLGLQILTLIVQNEFPHSMVGTATAANSLFRQVGSTVGASLVGSLFTARLVADVADRLPPADNVSLSSITPSFVDGLSGPVQAAVAQGYSEALVPLFAYFVPLCLAGLVLALFIRQKPLATTIDHGAAGK</sequence>
<evidence type="ECO:0000256" key="8">
    <source>
        <dbReference type="SAM" id="Phobius"/>
    </source>
</evidence>
<dbReference type="InterPro" id="IPR011701">
    <property type="entry name" value="MFS"/>
</dbReference>
<protein>
    <submittedName>
        <fullName evidence="10">MFS transporter</fullName>
    </submittedName>
</protein>
<dbReference type="EMBL" id="BQKC01000001">
    <property type="protein sequence ID" value="GJM54697.1"/>
    <property type="molecule type" value="Genomic_DNA"/>
</dbReference>
<feature type="transmembrane region" description="Helical" evidence="8">
    <location>
        <begin position="179"/>
        <end position="199"/>
    </location>
</feature>
<dbReference type="GO" id="GO:0022857">
    <property type="term" value="F:transmembrane transporter activity"/>
    <property type="evidence" value="ECO:0007669"/>
    <property type="project" value="InterPro"/>
</dbReference>
<evidence type="ECO:0000256" key="2">
    <source>
        <dbReference type="ARBA" id="ARBA00007520"/>
    </source>
</evidence>
<comment type="similarity">
    <text evidence="2">Belongs to the major facilitator superfamily. TCR/Tet family.</text>
</comment>
<feature type="transmembrane region" description="Helical" evidence="8">
    <location>
        <begin position="480"/>
        <end position="498"/>
    </location>
</feature>
<feature type="transmembrane region" description="Helical" evidence="8">
    <location>
        <begin position="91"/>
        <end position="110"/>
    </location>
</feature>
<dbReference type="Gene3D" id="1.20.1720.10">
    <property type="entry name" value="Multidrug resistance protein D"/>
    <property type="match status" value="1"/>
</dbReference>
<feature type="transmembrane region" description="Helical" evidence="8">
    <location>
        <begin position="280"/>
        <end position="302"/>
    </location>
</feature>
<dbReference type="CDD" id="cd17502">
    <property type="entry name" value="MFS_Azr1_MDR_like"/>
    <property type="match status" value="1"/>
</dbReference>
<comment type="caution">
    <text evidence="10">The sequence shown here is derived from an EMBL/GenBank/DDBJ whole genome shotgun (WGS) entry which is preliminary data.</text>
</comment>
<comment type="subcellular location">
    <subcellularLocation>
        <location evidence="1">Cell membrane</location>
        <topology evidence="1">Multi-pass membrane protein</topology>
    </subcellularLocation>
</comment>
<evidence type="ECO:0000256" key="4">
    <source>
        <dbReference type="ARBA" id="ARBA00022475"/>
    </source>
</evidence>
<feature type="transmembrane region" description="Helical" evidence="8">
    <location>
        <begin position="23"/>
        <end position="48"/>
    </location>
</feature>
<feature type="domain" description="Major facilitator superfamily (MFS) profile" evidence="9">
    <location>
        <begin position="21"/>
        <end position="503"/>
    </location>
</feature>
<evidence type="ECO:0000313" key="11">
    <source>
        <dbReference type="Proteomes" id="UP001055025"/>
    </source>
</evidence>
<proteinExistence type="inferred from homology"/>
<dbReference type="Gene3D" id="1.20.1250.20">
    <property type="entry name" value="MFS general substrate transporter like domains"/>
    <property type="match status" value="1"/>
</dbReference>
<organism evidence="10 11">
    <name type="scientific">Granulimonas faecalis</name>
    <dbReference type="NCBI Taxonomy" id="2894155"/>
    <lineage>
        <taxon>Bacteria</taxon>
        <taxon>Bacillati</taxon>
        <taxon>Actinomycetota</taxon>
        <taxon>Coriobacteriia</taxon>
        <taxon>Coriobacteriales</taxon>
        <taxon>Kribbibacteriaceae</taxon>
        <taxon>Granulimonas</taxon>
    </lineage>
</organism>
<feature type="transmembrane region" description="Helical" evidence="8">
    <location>
        <begin position="243"/>
        <end position="260"/>
    </location>
</feature>
<evidence type="ECO:0000256" key="1">
    <source>
        <dbReference type="ARBA" id="ARBA00004651"/>
    </source>
</evidence>
<dbReference type="SUPFAM" id="SSF103473">
    <property type="entry name" value="MFS general substrate transporter"/>
    <property type="match status" value="1"/>
</dbReference>
<dbReference type="PANTHER" id="PTHR23501">
    <property type="entry name" value="MAJOR FACILITATOR SUPERFAMILY"/>
    <property type="match status" value="1"/>
</dbReference>
<keyword evidence="5 8" id="KW-0812">Transmembrane</keyword>
<dbReference type="PROSITE" id="PS50850">
    <property type="entry name" value="MFS"/>
    <property type="match status" value="1"/>
</dbReference>
<evidence type="ECO:0000256" key="6">
    <source>
        <dbReference type="ARBA" id="ARBA00022989"/>
    </source>
</evidence>
<keyword evidence="7 8" id="KW-0472">Membrane</keyword>
<feature type="transmembrane region" description="Helical" evidence="8">
    <location>
        <begin position="416"/>
        <end position="436"/>
    </location>
</feature>
<gene>
    <name evidence="10" type="ORF">ATOP_03520</name>
</gene>
<evidence type="ECO:0000256" key="5">
    <source>
        <dbReference type="ARBA" id="ARBA00022692"/>
    </source>
</evidence>
<accession>A0AAV5AYC5</accession>
<evidence type="ECO:0000313" key="10">
    <source>
        <dbReference type="EMBL" id="GJM54697.1"/>
    </source>
</evidence>
<dbReference type="Proteomes" id="UP001055025">
    <property type="component" value="Unassembled WGS sequence"/>
</dbReference>
<keyword evidence="3" id="KW-0813">Transport</keyword>
<evidence type="ECO:0000259" key="9">
    <source>
        <dbReference type="PROSITE" id="PS50850"/>
    </source>
</evidence>
<evidence type="ECO:0000256" key="7">
    <source>
        <dbReference type="ARBA" id="ARBA00023136"/>
    </source>
</evidence>
<keyword evidence="4" id="KW-1003">Cell membrane</keyword>
<dbReference type="FunFam" id="1.20.1720.10:FF:000004">
    <property type="entry name" value="EmrB/QacA family drug resistance transporter"/>
    <property type="match status" value="1"/>
</dbReference>
<dbReference type="PANTHER" id="PTHR23501:SF197">
    <property type="entry name" value="COMD"/>
    <property type="match status" value="1"/>
</dbReference>
<name>A0AAV5AYC5_9ACTN</name>
<dbReference type="AlphaFoldDB" id="A0AAV5AYC5"/>